<comment type="caution">
    <text evidence="1">The sequence shown here is derived from an EMBL/GenBank/DDBJ whole genome shotgun (WGS) entry which is preliminary data.</text>
</comment>
<reference evidence="1 2" key="1">
    <citation type="journal article" date="2014" name="Genome Biol. Evol.">
        <title>The genome of the myxosporean Thelohanellus kitauei shows adaptations to nutrient acquisition within its fish host.</title>
        <authorList>
            <person name="Yang Y."/>
            <person name="Xiong J."/>
            <person name="Zhou Z."/>
            <person name="Huo F."/>
            <person name="Miao W."/>
            <person name="Ran C."/>
            <person name="Liu Y."/>
            <person name="Zhang J."/>
            <person name="Feng J."/>
            <person name="Wang M."/>
            <person name="Wang M."/>
            <person name="Wang L."/>
            <person name="Yao B."/>
        </authorList>
    </citation>
    <scope>NUCLEOTIDE SEQUENCE [LARGE SCALE GENOMIC DNA]</scope>
    <source>
        <strain evidence="1">Wuqing</strain>
    </source>
</reference>
<dbReference type="AlphaFoldDB" id="A0A0C2MLN3"/>
<organism evidence="1 2">
    <name type="scientific">Thelohanellus kitauei</name>
    <name type="common">Myxosporean</name>
    <dbReference type="NCBI Taxonomy" id="669202"/>
    <lineage>
        <taxon>Eukaryota</taxon>
        <taxon>Metazoa</taxon>
        <taxon>Cnidaria</taxon>
        <taxon>Myxozoa</taxon>
        <taxon>Myxosporea</taxon>
        <taxon>Bivalvulida</taxon>
        <taxon>Platysporina</taxon>
        <taxon>Myxobolidae</taxon>
        <taxon>Thelohanellus</taxon>
    </lineage>
</organism>
<gene>
    <name evidence="1" type="ORF">RF11_06308</name>
</gene>
<dbReference type="EMBL" id="JWZT01002965">
    <property type="protein sequence ID" value="KII68101.1"/>
    <property type="molecule type" value="Genomic_DNA"/>
</dbReference>
<accession>A0A0C2MLN3</accession>
<dbReference type="Proteomes" id="UP000031668">
    <property type="component" value="Unassembled WGS sequence"/>
</dbReference>
<keyword evidence="2" id="KW-1185">Reference proteome</keyword>
<proteinExistence type="predicted"/>
<sequence length="104" mass="12491">MIYEIFWLREERDPASRSRKRYLDSQCGSRAVLSVALNILSWHFASYPLRPSSFEIWKSFCTLNPPHLLCKRCILIQTFVNILMLVLRFRTAYLLNHHRLNHNR</sequence>
<protein>
    <submittedName>
        <fullName evidence="1">Uncharacterized protein</fullName>
    </submittedName>
</protein>
<evidence type="ECO:0000313" key="2">
    <source>
        <dbReference type="Proteomes" id="UP000031668"/>
    </source>
</evidence>
<name>A0A0C2MLN3_THEKT</name>
<evidence type="ECO:0000313" key="1">
    <source>
        <dbReference type="EMBL" id="KII68101.1"/>
    </source>
</evidence>